<dbReference type="PROSITE" id="PS50011">
    <property type="entry name" value="PROTEIN_KINASE_DOM"/>
    <property type="match status" value="1"/>
</dbReference>
<dbReference type="GO" id="GO:0004672">
    <property type="term" value="F:protein kinase activity"/>
    <property type="evidence" value="ECO:0007669"/>
    <property type="project" value="InterPro"/>
</dbReference>
<evidence type="ECO:0000313" key="3">
    <source>
        <dbReference type="EMBL" id="KAK9822866.1"/>
    </source>
</evidence>
<proteinExistence type="inferred from homology"/>
<comment type="similarity">
    <text evidence="1">Belongs to the protein kinase superfamily. ADCK protein kinase family.</text>
</comment>
<dbReference type="CDD" id="cd05121">
    <property type="entry name" value="ABC1_ADCK3-like"/>
    <property type="match status" value="1"/>
</dbReference>
<organism evidence="3 4">
    <name type="scientific">Elliptochloris bilobata</name>
    <dbReference type="NCBI Taxonomy" id="381761"/>
    <lineage>
        <taxon>Eukaryota</taxon>
        <taxon>Viridiplantae</taxon>
        <taxon>Chlorophyta</taxon>
        <taxon>core chlorophytes</taxon>
        <taxon>Trebouxiophyceae</taxon>
        <taxon>Trebouxiophyceae incertae sedis</taxon>
        <taxon>Elliptochloris clade</taxon>
        <taxon>Elliptochloris</taxon>
    </lineage>
</organism>
<dbReference type="AlphaFoldDB" id="A0AAW1QMX1"/>
<evidence type="ECO:0000259" key="2">
    <source>
        <dbReference type="PROSITE" id="PS50011"/>
    </source>
</evidence>
<evidence type="ECO:0000313" key="4">
    <source>
        <dbReference type="Proteomes" id="UP001445335"/>
    </source>
</evidence>
<dbReference type="Proteomes" id="UP001445335">
    <property type="component" value="Unassembled WGS sequence"/>
</dbReference>
<dbReference type="PANTHER" id="PTHR10566:SF53">
    <property type="entry name" value="PROTEIN ACTIVITY OF BC1 COMPLEX KINASE 1, CHLOROPLASTIC"/>
    <property type="match status" value="1"/>
</dbReference>
<gene>
    <name evidence="3" type="ORF">WJX81_006550</name>
</gene>
<evidence type="ECO:0000256" key="1">
    <source>
        <dbReference type="ARBA" id="ARBA00009670"/>
    </source>
</evidence>
<feature type="domain" description="Protein kinase" evidence="2">
    <location>
        <begin position="175"/>
        <end position="506"/>
    </location>
</feature>
<dbReference type="Pfam" id="PF03109">
    <property type="entry name" value="ABC1"/>
    <property type="match status" value="1"/>
</dbReference>
<dbReference type="PANTHER" id="PTHR10566">
    <property type="entry name" value="CHAPERONE-ACTIVITY OF BC1 COMPLEX CABC1 -RELATED"/>
    <property type="match status" value="1"/>
</dbReference>
<dbReference type="GO" id="GO:0005524">
    <property type="term" value="F:ATP binding"/>
    <property type="evidence" value="ECO:0007669"/>
    <property type="project" value="InterPro"/>
</dbReference>
<dbReference type="InterPro" id="IPR004147">
    <property type="entry name" value="ABC1_dom"/>
</dbReference>
<name>A0AAW1QMX1_9CHLO</name>
<dbReference type="Gene3D" id="1.10.510.10">
    <property type="entry name" value="Transferase(Phosphotransferase) domain 1"/>
    <property type="match status" value="1"/>
</dbReference>
<keyword evidence="4" id="KW-1185">Reference proteome</keyword>
<dbReference type="SUPFAM" id="SSF56112">
    <property type="entry name" value="Protein kinase-like (PK-like)"/>
    <property type="match status" value="1"/>
</dbReference>
<dbReference type="InterPro" id="IPR011009">
    <property type="entry name" value="Kinase-like_dom_sf"/>
</dbReference>
<dbReference type="EMBL" id="JALJOU010000082">
    <property type="protein sequence ID" value="KAK9822866.1"/>
    <property type="molecule type" value="Genomic_DNA"/>
</dbReference>
<dbReference type="InterPro" id="IPR050154">
    <property type="entry name" value="UbiB_kinase"/>
</dbReference>
<comment type="caution">
    <text evidence="3">The sequence shown here is derived from an EMBL/GenBank/DDBJ whole genome shotgun (WGS) entry which is preliminary data.</text>
</comment>
<protein>
    <recommendedName>
        <fullName evidence="2">Protein kinase domain-containing protein</fullName>
    </recommendedName>
</protein>
<accession>A0AAW1QMX1</accession>
<dbReference type="InterPro" id="IPR000719">
    <property type="entry name" value="Prot_kinase_dom"/>
</dbReference>
<sequence length="608" mass="67391">MRARLATHCAASTSRPVVSAAALATGEWNQAYAQLEMERGFCSLGGAEKYSPQLVQRKALESPAAAARVVLRGAEMLWRLGVFVCSLLADNASGRSEEVDRVRLRAQQLRETLTVLGPSFVKAGQVLASRPDIVREDYMNELCTLQDDVPSYPDAEAFQIMEAELGRPIAEVFSSISERPIAAASLGQVYKAVLRDTGEEVAVKVQRPNVGPVILRDLFIFRSMARFVNPICKVRLGCNSELILDEFGEKLLEELDYQQEARNIQDFGRNFANDATVKIPWVRPDLCGPRVLVMEWIDGIRCTNPAAIRTSGLDVSQFIRCGVVSGLRQLLEYGLFHGDPHPGNIFALRDGRIAYVDFGNVAELSQSNKQTLIDAVVHAVNEDYYEMASDFIKLGFLAPGTDIRPIVPALEKIWSDSLGKGVADFNFRSVTSKFNELVFQYPIRIPERYALVIRSLLTQEGICLTLQPDFHFLEVAYPYVARRLLTDEDPALRERLFQVLFQDGKFQWKRLENLLSLAQQGGSGGGGLDLSDTVASGARVVLADNRMRTQLLMALTEDNRLHIDEVARIASMVQGGIDPQRLLADSLAALPAISRQALMGWSERVLAS</sequence>
<reference evidence="3 4" key="1">
    <citation type="journal article" date="2024" name="Nat. Commun.">
        <title>Phylogenomics reveals the evolutionary origins of lichenization in chlorophyte algae.</title>
        <authorList>
            <person name="Puginier C."/>
            <person name="Libourel C."/>
            <person name="Otte J."/>
            <person name="Skaloud P."/>
            <person name="Haon M."/>
            <person name="Grisel S."/>
            <person name="Petersen M."/>
            <person name="Berrin J.G."/>
            <person name="Delaux P.M."/>
            <person name="Dal Grande F."/>
            <person name="Keller J."/>
        </authorList>
    </citation>
    <scope>NUCLEOTIDE SEQUENCE [LARGE SCALE GENOMIC DNA]</scope>
    <source>
        <strain evidence="3 4">SAG 245.80</strain>
    </source>
</reference>